<evidence type="ECO:0000256" key="2">
    <source>
        <dbReference type="SAM" id="Phobius"/>
    </source>
</evidence>
<keyword evidence="4" id="KW-1185">Reference proteome</keyword>
<comment type="caution">
    <text evidence="3">The sequence shown here is derived from an EMBL/GenBank/DDBJ whole genome shotgun (WGS) entry which is preliminary data.</text>
</comment>
<evidence type="ECO:0000313" key="4">
    <source>
        <dbReference type="Proteomes" id="UP000649739"/>
    </source>
</evidence>
<feature type="compositionally biased region" description="Low complexity" evidence="1">
    <location>
        <begin position="156"/>
        <end position="185"/>
    </location>
</feature>
<evidence type="ECO:0000256" key="1">
    <source>
        <dbReference type="SAM" id="MobiDB-lite"/>
    </source>
</evidence>
<sequence>MTALTAGRSSLGSTPMTLKQLIRIRWAVRGVLMLGVAASVGANILHAQDHLIARAVAAWPPIALLLTIEVIGRVPVHRRVHAIIRIVATTGIAAIAAWVSYWHMVAVAARYGETGSDPYLLPLSVDGLVVVASISLVEIAGRIRILKAGALTTAAGAATPGKFPTTPSGEPSPAAPDDPNAAPAGHDPDGAGSGAPPDMPLPADSAPPSGDEPIPNDEKADPSPDEVPAGIKEAVLYWHARDLDPDQIAERVDRSVRTVYRYLPKPAEDTDSSQHSATSAA</sequence>
<dbReference type="AlphaFoldDB" id="A0A8J3F8K9"/>
<dbReference type="Pfam" id="PF10935">
    <property type="entry name" value="DUF2637"/>
    <property type="match status" value="1"/>
</dbReference>
<dbReference type="RefSeq" id="WP_306341598.1">
    <property type="nucleotide sequence ID" value="NZ_BMQB01000003.1"/>
</dbReference>
<dbReference type="Proteomes" id="UP000649739">
    <property type="component" value="Unassembled WGS sequence"/>
</dbReference>
<dbReference type="InterPro" id="IPR021235">
    <property type="entry name" value="DUF2637"/>
</dbReference>
<organism evidence="3 4">
    <name type="scientific">Pilimelia anulata</name>
    <dbReference type="NCBI Taxonomy" id="53371"/>
    <lineage>
        <taxon>Bacteria</taxon>
        <taxon>Bacillati</taxon>
        <taxon>Actinomycetota</taxon>
        <taxon>Actinomycetes</taxon>
        <taxon>Micromonosporales</taxon>
        <taxon>Micromonosporaceae</taxon>
        <taxon>Pilimelia</taxon>
    </lineage>
</organism>
<feature type="region of interest" description="Disordered" evidence="1">
    <location>
        <begin position="156"/>
        <end position="231"/>
    </location>
</feature>
<evidence type="ECO:0008006" key="5">
    <source>
        <dbReference type="Google" id="ProtNLM"/>
    </source>
</evidence>
<evidence type="ECO:0000313" key="3">
    <source>
        <dbReference type="EMBL" id="GGJ89859.1"/>
    </source>
</evidence>
<protein>
    <recommendedName>
        <fullName evidence="5">DUF2637 domain-containing protein</fullName>
    </recommendedName>
</protein>
<proteinExistence type="predicted"/>
<keyword evidence="2" id="KW-1133">Transmembrane helix</keyword>
<reference evidence="3" key="1">
    <citation type="journal article" date="2014" name="Int. J. Syst. Evol. Microbiol.">
        <title>Complete genome sequence of Corynebacterium casei LMG S-19264T (=DSM 44701T), isolated from a smear-ripened cheese.</title>
        <authorList>
            <consortium name="US DOE Joint Genome Institute (JGI-PGF)"/>
            <person name="Walter F."/>
            <person name="Albersmeier A."/>
            <person name="Kalinowski J."/>
            <person name="Ruckert C."/>
        </authorList>
    </citation>
    <scope>NUCLEOTIDE SEQUENCE</scope>
    <source>
        <strain evidence="3">JCM 3090</strain>
    </source>
</reference>
<feature type="transmembrane region" description="Helical" evidence="2">
    <location>
        <begin position="119"/>
        <end position="137"/>
    </location>
</feature>
<name>A0A8J3F8K9_9ACTN</name>
<keyword evidence="2" id="KW-0812">Transmembrane</keyword>
<feature type="transmembrane region" description="Helical" evidence="2">
    <location>
        <begin position="26"/>
        <end position="45"/>
    </location>
</feature>
<accession>A0A8J3F8K9</accession>
<feature type="transmembrane region" description="Helical" evidence="2">
    <location>
        <begin position="51"/>
        <end position="71"/>
    </location>
</feature>
<keyword evidence="2" id="KW-0472">Membrane</keyword>
<reference evidence="3" key="2">
    <citation type="submission" date="2020-09" db="EMBL/GenBank/DDBJ databases">
        <authorList>
            <person name="Sun Q."/>
            <person name="Ohkuma M."/>
        </authorList>
    </citation>
    <scope>NUCLEOTIDE SEQUENCE</scope>
    <source>
        <strain evidence="3">JCM 3090</strain>
    </source>
</reference>
<gene>
    <name evidence="3" type="ORF">GCM10010123_19580</name>
</gene>
<dbReference type="EMBL" id="BMQB01000003">
    <property type="protein sequence ID" value="GGJ89859.1"/>
    <property type="molecule type" value="Genomic_DNA"/>
</dbReference>
<feature type="transmembrane region" description="Helical" evidence="2">
    <location>
        <begin position="83"/>
        <end position="104"/>
    </location>
</feature>